<name>A0ABQ3IB39_9BACT</name>
<reference evidence="2" key="1">
    <citation type="journal article" date="2019" name="Int. J. Syst. Evol. Microbiol.">
        <title>The Global Catalogue of Microorganisms (GCM) 10K type strain sequencing project: providing services to taxonomists for standard genome sequencing and annotation.</title>
        <authorList>
            <consortium name="The Broad Institute Genomics Platform"/>
            <consortium name="The Broad Institute Genome Sequencing Center for Infectious Disease"/>
            <person name="Wu L."/>
            <person name="Ma J."/>
        </authorList>
    </citation>
    <scope>NUCLEOTIDE SEQUENCE [LARGE SCALE GENOMIC DNA]</scope>
    <source>
        <strain evidence="2">CGMCC 1.15111</strain>
    </source>
</reference>
<gene>
    <name evidence="1" type="ORF">GCM10011340_29160</name>
</gene>
<dbReference type="Proteomes" id="UP000658258">
    <property type="component" value="Unassembled WGS sequence"/>
</dbReference>
<proteinExistence type="predicted"/>
<protein>
    <submittedName>
        <fullName evidence="1">Uncharacterized protein</fullName>
    </submittedName>
</protein>
<sequence length="191" mass="22552">MNLIQQQANDFISTNSDYPWEHKKFIQDVRSELYEYRKDSYKLEFLNHLVNKAKTDYDEHLKICTASKIEECPTNQFFENALFFLQEEIEDIEDSLDPAEFSRYEKEQLSKAITEILAELKKIQVGQQITYDDISDQLIELKDFYFLNKKNWTQLFLGKMTEMIASGVVSESISKELVELIKTNYPTLFGQ</sequence>
<accession>A0ABQ3IB39</accession>
<evidence type="ECO:0000313" key="1">
    <source>
        <dbReference type="EMBL" id="GHE71369.1"/>
    </source>
</evidence>
<evidence type="ECO:0000313" key="2">
    <source>
        <dbReference type="Proteomes" id="UP000658258"/>
    </source>
</evidence>
<dbReference type="RefSeq" id="WP_189631026.1">
    <property type="nucleotide sequence ID" value="NZ_BNAG01000004.1"/>
</dbReference>
<keyword evidence="2" id="KW-1185">Reference proteome</keyword>
<dbReference type="EMBL" id="BNAG01000004">
    <property type="protein sequence ID" value="GHE71369.1"/>
    <property type="molecule type" value="Genomic_DNA"/>
</dbReference>
<organism evidence="1 2">
    <name type="scientific">Roseivirga thermotolerans</name>
    <dbReference type="NCBI Taxonomy" id="1758176"/>
    <lineage>
        <taxon>Bacteria</taxon>
        <taxon>Pseudomonadati</taxon>
        <taxon>Bacteroidota</taxon>
        <taxon>Cytophagia</taxon>
        <taxon>Cytophagales</taxon>
        <taxon>Roseivirgaceae</taxon>
        <taxon>Roseivirga</taxon>
    </lineage>
</organism>
<comment type="caution">
    <text evidence="1">The sequence shown here is derived from an EMBL/GenBank/DDBJ whole genome shotgun (WGS) entry which is preliminary data.</text>
</comment>